<evidence type="ECO:0000313" key="1">
    <source>
        <dbReference type="EMBL" id="MDQ0421372.1"/>
    </source>
</evidence>
<sequence>MSTEVRIEGRQVMEALQRVLSSRTFARSERLRAFLKFIVEMEQLGLAHQLKGYTIGIDVFSRGEGFDPGTDPLVRVQAGKLRKLLNQFYAGEGCGETLRIRMPIGAYVPVYERTTPVPFQGDESDIEFPDSGTANAAESGFHHDLNSLPRLFLRNPGNHDEAARIFVNAIRLWRSRLWAVAIASPEERPIYEGGAPHPLHFEMLVESDSQTGLRLRLRHLRSGRDITPSANRWPTSGDILELGAIANQFAGANLTIPGSVYRFCHENALSTGQMKCLDATYRYTLERTDAAYISARRCQQQWAGLSQGSEIITEIPRLIAQSCMRD</sequence>
<organism evidence="1 2">
    <name type="scientific">Peteryoungia aggregata LMG 23059</name>
    <dbReference type="NCBI Taxonomy" id="1368425"/>
    <lineage>
        <taxon>Bacteria</taxon>
        <taxon>Pseudomonadati</taxon>
        <taxon>Pseudomonadota</taxon>
        <taxon>Alphaproteobacteria</taxon>
        <taxon>Hyphomicrobiales</taxon>
        <taxon>Rhizobiaceae</taxon>
        <taxon>Peteryoungia</taxon>
    </lineage>
</organism>
<dbReference type="Proteomes" id="UP001238496">
    <property type="component" value="Unassembled WGS sequence"/>
</dbReference>
<dbReference type="EMBL" id="JAUSUW010000006">
    <property type="protein sequence ID" value="MDQ0421372.1"/>
    <property type="molecule type" value="Genomic_DNA"/>
</dbReference>
<protein>
    <submittedName>
        <fullName evidence="1">Uncharacterized protein</fullName>
    </submittedName>
</protein>
<evidence type="ECO:0000313" key="2">
    <source>
        <dbReference type="Proteomes" id="UP001238496"/>
    </source>
</evidence>
<reference evidence="1 2" key="1">
    <citation type="submission" date="2023-07" db="EMBL/GenBank/DDBJ databases">
        <title>Genomic Encyclopedia of Type Strains, Phase IV (KMG-IV): sequencing the most valuable type-strain genomes for metagenomic binning, comparative biology and taxonomic classification.</title>
        <authorList>
            <person name="Goeker M."/>
        </authorList>
    </citation>
    <scope>NUCLEOTIDE SEQUENCE [LARGE SCALE GENOMIC DNA]</scope>
    <source>
        <strain evidence="1 2">DSM 1111</strain>
    </source>
</reference>
<comment type="caution">
    <text evidence="1">The sequence shown here is derived from an EMBL/GenBank/DDBJ whole genome shotgun (WGS) entry which is preliminary data.</text>
</comment>
<proteinExistence type="predicted"/>
<keyword evidence="2" id="KW-1185">Reference proteome</keyword>
<gene>
    <name evidence="1" type="ORF">J2045_002408</name>
</gene>
<accession>A0ABU0G9R0</accession>
<dbReference type="RefSeq" id="WP_307372992.1">
    <property type="nucleotide sequence ID" value="NZ_JAUSUW010000006.1"/>
</dbReference>
<name>A0ABU0G9R0_9HYPH</name>